<dbReference type="EMBL" id="JAIQCV010000013">
    <property type="protein sequence ID" value="KAH1031285.1"/>
    <property type="molecule type" value="Genomic_DNA"/>
</dbReference>
<organism evidence="1 2">
    <name type="scientific">Gossypium stocksii</name>
    <dbReference type="NCBI Taxonomy" id="47602"/>
    <lineage>
        <taxon>Eukaryota</taxon>
        <taxon>Viridiplantae</taxon>
        <taxon>Streptophyta</taxon>
        <taxon>Embryophyta</taxon>
        <taxon>Tracheophyta</taxon>
        <taxon>Spermatophyta</taxon>
        <taxon>Magnoliopsida</taxon>
        <taxon>eudicotyledons</taxon>
        <taxon>Gunneridae</taxon>
        <taxon>Pentapetalae</taxon>
        <taxon>rosids</taxon>
        <taxon>malvids</taxon>
        <taxon>Malvales</taxon>
        <taxon>Malvaceae</taxon>
        <taxon>Malvoideae</taxon>
        <taxon>Gossypium</taxon>
    </lineage>
</organism>
<dbReference type="Proteomes" id="UP000828251">
    <property type="component" value="Unassembled WGS sequence"/>
</dbReference>
<gene>
    <name evidence="1" type="ORF">J1N35_043459</name>
</gene>
<evidence type="ECO:0000313" key="2">
    <source>
        <dbReference type="Proteomes" id="UP000828251"/>
    </source>
</evidence>
<sequence length="94" mass="10954">MEPMMLGSRNMLLERLKFQITDDKPIMDQLHIYEKLVFDILAKGMEMCEILQANILIEKLLKSCGSMKDEIIIMLHGHEHIHLTWTAKPYKIGS</sequence>
<evidence type="ECO:0000313" key="1">
    <source>
        <dbReference type="EMBL" id="KAH1031285.1"/>
    </source>
</evidence>
<dbReference type="OrthoDB" id="1740512at2759"/>
<proteinExistence type="predicted"/>
<protein>
    <submittedName>
        <fullName evidence="1">Uncharacterized protein</fullName>
    </submittedName>
</protein>
<keyword evidence="2" id="KW-1185">Reference proteome</keyword>
<comment type="caution">
    <text evidence="1">The sequence shown here is derived from an EMBL/GenBank/DDBJ whole genome shotgun (WGS) entry which is preliminary data.</text>
</comment>
<accession>A0A9D3U7B1</accession>
<name>A0A9D3U7B1_9ROSI</name>
<dbReference type="AlphaFoldDB" id="A0A9D3U7B1"/>
<reference evidence="1 2" key="1">
    <citation type="journal article" date="2021" name="Plant Biotechnol. J.">
        <title>Multi-omics assisted identification of the key and species-specific regulatory components of drought-tolerant mechanisms in Gossypium stocksii.</title>
        <authorList>
            <person name="Yu D."/>
            <person name="Ke L."/>
            <person name="Zhang D."/>
            <person name="Wu Y."/>
            <person name="Sun Y."/>
            <person name="Mei J."/>
            <person name="Sun J."/>
            <person name="Sun Y."/>
        </authorList>
    </citation>
    <scope>NUCLEOTIDE SEQUENCE [LARGE SCALE GENOMIC DNA]</scope>
    <source>
        <strain evidence="2">cv. E1</strain>
        <tissue evidence="1">Leaf</tissue>
    </source>
</reference>